<evidence type="ECO:0000313" key="3">
    <source>
        <dbReference type="Proteomes" id="UP001597460"/>
    </source>
</evidence>
<name>A0ABW5JK35_9BACT</name>
<feature type="transmembrane region" description="Helical" evidence="1">
    <location>
        <begin position="50"/>
        <end position="75"/>
    </location>
</feature>
<evidence type="ECO:0000256" key="1">
    <source>
        <dbReference type="SAM" id="Phobius"/>
    </source>
</evidence>
<dbReference type="RefSeq" id="WP_390299951.1">
    <property type="nucleotide sequence ID" value="NZ_JBHULI010000022.1"/>
</dbReference>
<keyword evidence="1" id="KW-1133">Transmembrane helix</keyword>
<comment type="caution">
    <text evidence="2">The sequence shown here is derived from an EMBL/GenBank/DDBJ whole genome shotgun (WGS) entry which is preliminary data.</text>
</comment>
<evidence type="ECO:0000313" key="2">
    <source>
        <dbReference type="EMBL" id="MFD2531962.1"/>
    </source>
</evidence>
<keyword evidence="1" id="KW-0472">Membrane</keyword>
<protein>
    <submittedName>
        <fullName evidence="2">Uncharacterized protein</fullName>
    </submittedName>
</protein>
<proteinExistence type="predicted"/>
<keyword evidence="1" id="KW-0812">Transmembrane</keyword>
<gene>
    <name evidence="2" type="ORF">ACFSVN_05855</name>
</gene>
<dbReference type="Proteomes" id="UP001597460">
    <property type="component" value="Unassembled WGS sequence"/>
</dbReference>
<dbReference type="EMBL" id="JBHULI010000022">
    <property type="protein sequence ID" value="MFD2531962.1"/>
    <property type="molecule type" value="Genomic_DNA"/>
</dbReference>
<organism evidence="2 3">
    <name type="scientific">Gracilimonas halophila</name>
    <dbReference type="NCBI Taxonomy" id="1834464"/>
    <lineage>
        <taxon>Bacteria</taxon>
        <taxon>Pseudomonadati</taxon>
        <taxon>Balneolota</taxon>
        <taxon>Balneolia</taxon>
        <taxon>Balneolales</taxon>
        <taxon>Balneolaceae</taxon>
        <taxon>Gracilimonas</taxon>
    </lineage>
</organism>
<accession>A0ABW5JK35</accession>
<sequence length="111" mass="12836">MKSQKNIDREVNKTLNALEGLVPATTDPFFYSRLSAKLENRDQAENEESFSFGFAFSMAAVVIFLTLNIASITLYGNQFVDNEPIQQEFIDEIAYEYQVFDLSYYESFEEE</sequence>
<reference evidence="3" key="1">
    <citation type="journal article" date="2019" name="Int. J. Syst. Evol. Microbiol.">
        <title>The Global Catalogue of Microorganisms (GCM) 10K type strain sequencing project: providing services to taxonomists for standard genome sequencing and annotation.</title>
        <authorList>
            <consortium name="The Broad Institute Genomics Platform"/>
            <consortium name="The Broad Institute Genome Sequencing Center for Infectious Disease"/>
            <person name="Wu L."/>
            <person name="Ma J."/>
        </authorList>
    </citation>
    <scope>NUCLEOTIDE SEQUENCE [LARGE SCALE GENOMIC DNA]</scope>
    <source>
        <strain evidence="3">KCTC 52042</strain>
    </source>
</reference>
<keyword evidence="3" id="KW-1185">Reference proteome</keyword>